<organism evidence="2 3">
    <name type="scientific">Amycolatopsis tolypomycina</name>
    <dbReference type="NCBI Taxonomy" id="208445"/>
    <lineage>
        <taxon>Bacteria</taxon>
        <taxon>Bacillati</taxon>
        <taxon>Actinomycetota</taxon>
        <taxon>Actinomycetes</taxon>
        <taxon>Pseudonocardiales</taxon>
        <taxon>Pseudonocardiaceae</taxon>
        <taxon>Amycolatopsis</taxon>
    </lineage>
</organism>
<dbReference type="Gene3D" id="1.10.510.10">
    <property type="entry name" value="Transferase(Phosphotransferase) domain 1"/>
    <property type="match status" value="1"/>
</dbReference>
<feature type="transmembrane region" description="Helical" evidence="1">
    <location>
        <begin position="305"/>
        <end position="325"/>
    </location>
</feature>
<evidence type="ECO:0000313" key="2">
    <source>
        <dbReference type="EMBL" id="SEB31792.1"/>
    </source>
</evidence>
<reference evidence="3" key="1">
    <citation type="submission" date="2016-10" db="EMBL/GenBank/DDBJ databases">
        <authorList>
            <person name="Varghese N."/>
            <person name="Submissions S."/>
        </authorList>
    </citation>
    <scope>NUCLEOTIDE SEQUENCE [LARGE SCALE GENOMIC DNA]</scope>
    <source>
        <strain evidence="3">DSM 44544</strain>
    </source>
</reference>
<keyword evidence="3" id="KW-1185">Reference proteome</keyword>
<dbReference type="STRING" id="208445.SAMN04489727_0332"/>
<name>A0A1H4IEV3_9PSEU</name>
<dbReference type="Proteomes" id="UP000199622">
    <property type="component" value="Unassembled WGS sequence"/>
</dbReference>
<proteinExistence type="predicted"/>
<keyword evidence="1" id="KW-0812">Transmembrane</keyword>
<evidence type="ECO:0000313" key="3">
    <source>
        <dbReference type="Proteomes" id="UP000199622"/>
    </source>
</evidence>
<gene>
    <name evidence="2" type="ORF">SAMN04489727_0332</name>
</gene>
<sequence>MNDEAWPPVPPRIAEAEVGIGDQLARGGASTVFSIAGPRKTLLYKKYSRPRDAGELDELVGTHAGWDAKTLERVRHTLAWPVATVGEDGQAVGALVVRAAADFQFTLPSGRTRVRDFNFLLYEKRSEKLGVPRATDRDKVDLLRALLDVLSWLDDHGFVHEDLASHNLLWKLGPAEVFVLDCDSLRPLGGDSSSPLYTTVDWTDPRVLAGEVSRPDRASTSYVLGLLVPRVLISPHWYPNDPLPPERLPAALTELVVRASGPAASRPSLTEWARGLDKASAQTTGTVVEPAPVGDPAAVRTADRWIFAGGLLLGALLAIFVLARFV</sequence>
<dbReference type="AlphaFoldDB" id="A0A1H4IEV3"/>
<dbReference type="EMBL" id="FNSO01000002">
    <property type="protein sequence ID" value="SEB31792.1"/>
    <property type="molecule type" value="Genomic_DNA"/>
</dbReference>
<evidence type="ECO:0000256" key="1">
    <source>
        <dbReference type="SAM" id="Phobius"/>
    </source>
</evidence>
<dbReference type="SUPFAM" id="SSF56112">
    <property type="entry name" value="Protein kinase-like (PK-like)"/>
    <property type="match status" value="2"/>
</dbReference>
<dbReference type="GO" id="GO:0016740">
    <property type="term" value="F:transferase activity"/>
    <property type="evidence" value="ECO:0007669"/>
    <property type="project" value="UniProtKB-KW"/>
</dbReference>
<dbReference type="InterPro" id="IPR011009">
    <property type="entry name" value="Kinase-like_dom_sf"/>
</dbReference>
<keyword evidence="2" id="KW-0808">Transferase</keyword>
<dbReference type="OrthoDB" id="4061674at2"/>
<dbReference type="RefSeq" id="WP_091304077.1">
    <property type="nucleotide sequence ID" value="NZ_FNSO01000002.1"/>
</dbReference>
<keyword evidence="1" id="KW-1133">Transmembrane helix</keyword>
<keyword evidence="1" id="KW-0472">Membrane</keyword>
<protein>
    <submittedName>
        <fullName evidence="2">Phosphotransferase enzyme family protein</fullName>
    </submittedName>
</protein>
<accession>A0A1H4IEV3</accession>